<dbReference type="AlphaFoldDB" id="A0A117UXQ6"/>
<dbReference type="Pfam" id="PF01740">
    <property type="entry name" value="STAS"/>
    <property type="match status" value="1"/>
</dbReference>
<dbReference type="Proteomes" id="UP000058012">
    <property type="component" value="Unassembled WGS sequence"/>
</dbReference>
<dbReference type="InterPro" id="IPR036513">
    <property type="entry name" value="STAS_dom_sf"/>
</dbReference>
<comment type="similarity">
    <text evidence="1 2">Belongs to the anti-sigma-factor antagonist family.</text>
</comment>
<evidence type="ECO:0000313" key="5">
    <source>
        <dbReference type="Proteomes" id="UP000058012"/>
    </source>
</evidence>
<gene>
    <name evidence="4" type="ORF">AQZ52_06080</name>
</gene>
<keyword evidence="5" id="KW-1185">Reference proteome</keyword>
<evidence type="ECO:0000256" key="2">
    <source>
        <dbReference type="RuleBase" id="RU003749"/>
    </source>
</evidence>
<name>A0A117UXQ6_9SPHN</name>
<dbReference type="GO" id="GO:0043856">
    <property type="term" value="F:anti-sigma factor antagonist activity"/>
    <property type="evidence" value="ECO:0007669"/>
    <property type="project" value="InterPro"/>
</dbReference>
<accession>A0A117UXQ6</accession>
<comment type="caution">
    <text evidence="4">The sequence shown here is derived from an EMBL/GenBank/DDBJ whole genome shotgun (WGS) entry which is preliminary data.</text>
</comment>
<dbReference type="STRING" id="1117702.AQZ52_06080"/>
<evidence type="ECO:0000259" key="3">
    <source>
        <dbReference type="PROSITE" id="PS50801"/>
    </source>
</evidence>
<reference evidence="4 5" key="1">
    <citation type="submission" date="2015-10" db="EMBL/GenBank/DDBJ databases">
        <title>Draft genome sequence of Novosphingobium fuchskuhlense DSM 25065 isolated from a surface water sample of the southwest basin of Lake Grosse Fuchskuhle.</title>
        <authorList>
            <person name="Ruckert C."/>
            <person name="Winkler A."/>
            <person name="Glaeser J."/>
            <person name="Grossart H.-P."/>
            <person name="Kalinowski J."/>
            <person name="Glaeser S."/>
        </authorList>
    </citation>
    <scope>NUCLEOTIDE SEQUENCE [LARGE SCALE GENOMIC DNA]</scope>
    <source>
        <strain evidence="4 5">FNE08-7</strain>
    </source>
</reference>
<dbReference type="SUPFAM" id="SSF52091">
    <property type="entry name" value="SpoIIaa-like"/>
    <property type="match status" value="1"/>
</dbReference>
<protein>
    <recommendedName>
        <fullName evidence="2">Anti-sigma factor antagonist</fullName>
    </recommendedName>
</protein>
<evidence type="ECO:0000313" key="4">
    <source>
        <dbReference type="EMBL" id="KUR72788.1"/>
    </source>
</evidence>
<dbReference type="NCBIfam" id="TIGR00377">
    <property type="entry name" value="ant_ant_sig"/>
    <property type="match status" value="1"/>
</dbReference>
<dbReference type="PROSITE" id="PS50801">
    <property type="entry name" value="STAS"/>
    <property type="match status" value="1"/>
</dbReference>
<dbReference type="PANTHER" id="PTHR33495">
    <property type="entry name" value="ANTI-SIGMA FACTOR ANTAGONIST TM_1081-RELATED-RELATED"/>
    <property type="match status" value="1"/>
</dbReference>
<proteinExistence type="inferred from homology"/>
<feature type="domain" description="STAS" evidence="3">
    <location>
        <begin position="1"/>
        <end position="85"/>
    </location>
</feature>
<evidence type="ECO:0000256" key="1">
    <source>
        <dbReference type="ARBA" id="ARBA00009013"/>
    </source>
</evidence>
<dbReference type="InterPro" id="IPR003658">
    <property type="entry name" value="Anti-sigma_ant"/>
</dbReference>
<sequence length="85" mass="9167">MTATSFQEQLVEIIAKSDHVVVDCATVDYVSSAGLRALLVAAKAAQSKGMKFAVCSLKPHVKEIFTVSGFDKIVRIDPDRETALV</sequence>
<dbReference type="EMBL" id="LLZS01000003">
    <property type="protein sequence ID" value="KUR72788.1"/>
    <property type="molecule type" value="Genomic_DNA"/>
</dbReference>
<dbReference type="Gene3D" id="3.30.750.24">
    <property type="entry name" value="STAS domain"/>
    <property type="match status" value="1"/>
</dbReference>
<dbReference type="InterPro" id="IPR002645">
    <property type="entry name" value="STAS_dom"/>
</dbReference>
<dbReference type="PANTHER" id="PTHR33495:SF2">
    <property type="entry name" value="ANTI-SIGMA FACTOR ANTAGONIST TM_1081-RELATED"/>
    <property type="match status" value="1"/>
</dbReference>
<dbReference type="CDD" id="cd07043">
    <property type="entry name" value="STAS_anti-anti-sigma_factors"/>
    <property type="match status" value="1"/>
</dbReference>
<organism evidence="4 5">
    <name type="scientific">Novosphingobium fuchskuhlense</name>
    <dbReference type="NCBI Taxonomy" id="1117702"/>
    <lineage>
        <taxon>Bacteria</taxon>
        <taxon>Pseudomonadati</taxon>
        <taxon>Pseudomonadota</taxon>
        <taxon>Alphaproteobacteria</taxon>
        <taxon>Sphingomonadales</taxon>
        <taxon>Sphingomonadaceae</taxon>
        <taxon>Novosphingobium</taxon>
    </lineage>
</organism>